<keyword evidence="4" id="KW-0378">Hydrolase</keyword>
<organism evidence="11">
    <name type="scientific">uncultured Solirubrobacteraceae bacterium</name>
    <dbReference type="NCBI Taxonomy" id="1162706"/>
    <lineage>
        <taxon>Bacteria</taxon>
        <taxon>Bacillati</taxon>
        <taxon>Actinomycetota</taxon>
        <taxon>Thermoleophilia</taxon>
        <taxon>Solirubrobacterales</taxon>
        <taxon>Solirubrobacteraceae</taxon>
        <taxon>environmental samples</taxon>
    </lineage>
</organism>
<evidence type="ECO:0000256" key="7">
    <source>
        <dbReference type="PROSITE-ProRule" id="PRU01379"/>
    </source>
</evidence>
<dbReference type="PANTHER" id="PTHR11705">
    <property type="entry name" value="PROTEASE FAMILY M14 CARBOXYPEPTIDASE A,B"/>
    <property type="match status" value="1"/>
</dbReference>
<evidence type="ECO:0000256" key="2">
    <source>
        <dbReference type="ARBA" id="ARBA00005988"/>
    </source>
</evidence>
<dbReference type="AlphaFoldDB" id="A0A6J4TU75"/>
<dbReference type="PANTHER" id="PTHR11705:SF143">
    <property type="entry name" value="SLL0236 PROTEIN"/>
    <property type="match status" value="1"/>
</dbReference>
<dbReference type="GO" id="GO:0004181">
    <property type="term" value="F:metallocarboxypeptidase activity"/>
    <property type="evidence" value="ECO:0007669"/>
    <property type="project" value="InterPro"/>
</dbReference>
<dbReference type="PROSITE" id="PS52035">
    <property type="entry name" value="PEPTIDASE_M14"/>
    <property type="match status" value="1"/>
</dbReference>
<keyword evidence="6" id="KW-0482">Metalloprotease</keyword>
<feature type="region of interest" description="Disordered" evidence="8">
    <location>
        <begin position="420"/>
        <end position="475"/>
    </location>
</feature>
<evidence type="ECO:0000256" key="5">
    <source>
        <dbReference type="ARBA" id="ARBA00022833"/>
    </source>
</evidence>
<gene>
    <name evidence="11" type="ORF">AVDCRST_MAG30-3908</name>
</gene>
<dbReference type="GO" id="GO:0005615">
    <property type="term" value="C:extracellular space"/>
    <property type="evidence" value="ECO:0007669"/>
    <property type="project" value="TreeGrafter"/>
</dbReference>
<protein>
    <submittedName>
        <fullName evidence="11">Putative carboxypeptidase</fullName>
    </submittedName>
</protein>
<feature type="signal peptide" evidence="9">
    <location>
        <begin position="1"/>
        <end position="20"/>
    </location>
</feature>
<feature type="active site" description="Proton donor/acceptor" evidence="7">
    <location>
        <position position="278"/>
    </location>
</feature>
<keyword evidence="5" id="KW-0862">Zinc</keyword>
<evidence type="ECO:0000256" key="6">
    <source>
        <dbReference type="ARBA" id="ARBA00023049"/>
    </source>
</evidence>
<dbReference type="InterPro" id="IPR000834">
    <property type="entry name" value="Peptidase_M14"/>
</dbReference>
<feature type="chain" id="PRO_5026754937" evidence="9">
    <location>
        <begin position="21"/>
        <end position="547"/>
    </location>
</feature>
<dbReference type="CDD" id="cd06242">
    <property type="entry name" value="M14-like"/>
    <property type="match status" value="1"/>
</dbReference>
<keyword evidence="3" id="KW-0645">Protease</keyword>
<keyword evidence="11" id="KW-0121">Carboxypeptidase</keyword>
<dbReference type="Pfam" id="PF00246">
    <property type="entry name" value="Peptidase_M14"/>
    <property type="match status" value="1"/>
</dbReference>
<evidence type="ECO:0000256" key="1">
    <source>
        <dbReference type="ARBA" id="ARBA00001947"/>
    </source>
</evidence>
<comment type="similarity">
    <text evidence="2 7">Belongs to the peptidase M14 family.</text>
</comment>
<sequence>MPALLLAVLALLLLAAPARAAAPTTGFESRNGASFTTHQEEQAFLSAVAQGSPRVRITEAGRTKENRPLQLVEIGAPGPVGAEASRKRPTAMLVCSQHGNEPAGREACLKLLRDLAFTEDPALVGVLERTTFLFVPTANPDGRAANQRANQDDVDINRDHLSLDTPEARAMAALVRDWQPDVLLDLHEYGPSQPVIYDDAVLWLWPRNLNADQQVHDLSIEMGREYLVEASEAAGYPADEYGQAEVVDNDVAQTAGDGDEGIMRNAMGLRHVLGILIETRVDFDVRESELGPADQAKVQRRRVDSHLAVLSGMIRFMSERGADAARVTAEATDRKIAEGAGRTAPVYFGGADNEKPAAADVVNPPPCGYELTDAMVAELEPRLGLHGIRFDRMDGRVLVPMGQAAEPVIPLLLDARGERHKAEAKPLDNCATASGRPGEDTAGGGPGGTAPGGTPVAPPAPAITPVKSSPSCASRRTVAVRLPRVRGKVYRTRVHANAKRVRVRRGVAYVQLRRPRTTVILRIARRVVRPGGRRVLLKQSRTVRVCR</sequence>
<feature type="domain" description="Peptidase M14" evidence="10">
    <location>
        <begin position="34"/>
        <end position="303"/>
    </location>
</feature>
<evidence type="ECO:0000313" key="11">
    <source>
        <dbReference type="EMBL" id="CAA9532371.1"/>
    </source>
</evidence>
<feature type="compositionally biased region" description="Gly residues" evidence="8">
    <location>
        <begin position="441"/>
        <end position="451"/>
    </location>
</feature>
<name>A0A6J4TU75_9ACTN</name>
<comment type="cofactor">
    <cofactor evidence="1">
        <name>Zn(2+)</name>
        <dbReference type="ChEBI" id="CHEBI:29105"/>
    </cofactor>
</comment>
<accession>A0A6J4TU75</accession>
<dbReference type="GO" id="GO:0008270">
    <property type="term" value="F:zinc ion binding"/>
    <property type="evidence" value="ECO:0007669"/>
    <property type="project" value="InterPro"/>
</dbReference>
<evidence type="ECO:0000256" key="4">
    <source>
        <dbReference type="ARBA" id="ARBA00022801"/>
    </source>
</evidence>
<keyword evidence="9" id="KW-0732">Signal</keyword>
<dbReference type="Gene3D" id="3.40.630.10">
    <property type="entry name" value="Zn peptidases"/>
    <property type="match status" value="1"/>
</dbReference>
<evidence type="ECO:0000256" key="9">
    <source>
        <dbReference type="SAM" id="SignalP"/>
    </source>
</evidence>
<proteinExistence type="inferred from homology"/>
<dbReference type="SMART" id="SM00631">
    <property type="entry name" value="Zn_pept"/>
    <property type="match status" value="1"/>
</dbReference>
<evidence type="ECO:0000256" key="8">
    <source>
        <dbReference type="SAM" id="MobiDB-lite"/>
    </source>
</evidence>
<dbReference type="GO" id="GO:0006508">
    <property type="term" value="P:proteolysis"/>
    <property type="evidence" value="ECO:0007669"/>
    <property type="project" value="UniProtKB-KW"/>
</dbReference>
<reference evidence="11" key="1">
    <citation type="submission" date="2020-02" db="EMBL/GenBank/DDBJ databases">
        <authorList>
            <person name="Meier V. D."/>
        </authorList>
    </citation>
    <scope>NUCLEOTIDE SEQUENCE</scope>
    <source>
        <strain evidence="11">AVDCRST_MAG30</strain>
    </source>
</reference>
<dbReference type="SUPFAM" id="SSF53187">
    <property type="entry name" value="Zn-dependent exopeptidases"/>
    <property type="match status" value="1"/>
</dbReference>
<evidence type="ECO:0000256" key="3">
    <source>
        <dbReference type="ARBA" id="ARBA00022670"/>
    </source>
</evidence>
<dbReference type="EMBL" id="CADCVS010000516">
    <property type="protein sequence ID" value="CAA9532371.1"/>
    <property type="molecule type" value="Genomic_DNA"/>
</dbReference>
<evidence type="ECO:0000259" key="10">
    <source>
        <dbReference type="PROSITE" id="PS52035"/>
    </source>
</evidence>